<organism evidence="1">
    <name type="scientific">marine sediment metagenome</name>
    <dbReference type="NCBI Taxonomy" id="412755"/>
    <lineage>
        <taxon>unclassified sequences</taxon>
        <taxon>metagenomes</taxon>
        <taxon>ecological metagenomes</taxon>
    </lineage>
</organism>
<gene>
    <name evidence="1" type="ORF">S01H4_44953</name>
</gene>
<protein>
    <submittedName>
        <fullName evidence="1">Uncharacterized protein</fullName>
    </submittedName>
</protein>
<comment type="caution">
    <text evidence="1">The sequence shown here is derived from an EMBL/GenBank/DDBJ whole genome shotgun (WGS) entry which is preliminary data.</text>
</comment>
<accession>X1BJS7</accession>
<dbReference type="AlphaFoldDB" id="X1BJS7"/>
<feature type="non-terminal residue" evidence="1">
    <location>
        <position position="1"/>
    </location>
</feature>
<evidence type="ECO:0000313" key="1">
    <source>
        <dbReference type="EMBL" id="GAG95290.1"/>
    </source>
</evidence>
<name>X1BJS7_9ZZZZ</name>
<sequence length="38" mass="4345">SNMDRQLLYVGMTRSRKKLVLSANKSTELIKLLESHPS</sequence>
<reference evidence="1" key="1">
    <citation type="journal article" date="2014" name="Front. Microbiol.">
        <title>High frequency of phylogenetically diverse reductive dehalogenase-homologous genes in deep subseafloor sedimentary metagenomes.</title>
        <authorList>
            <person name="Kawai M."/>
            <person name="Futagami T."/>
            <person name="Toyoda A."/>
            <person name="Takaki Y."/>
            <person name="Nishi S."/>
            <person name="Hori S."/>
            <person name="Arai W."/>
            <person name="Tsubouchi T."/>
            <person name="Morono Y."/>
            <person name="Uchiyama I."/>
            <person name="Ito T."/>
            <person name="Fujiyama A."/>
            <person name="Inagaki F."/>
            <person name="Takami H."/>
        </authorList>
    </citation>
    <scope>NUCLEOTIDE SEQUENCE</scope>
    <source>
        <strain evidence="1">Expedition CK06-06</strain>
    </source>
</reference>
<dbReference type="EMBL" id="BART01024981">
    <property type="protein sequence ID" value="GAG95290.1"/>
    <property type="molecule type" value="Genomic_DNA"/>
</dbReference>
<dbReference type="Gene3D" id="3.30.160.800">
    <property type="match status" value="1"/>
</dbReference>
<proteinExistence type="predicted"/>